<name>A0ABD0X9G4_UMBPY</name>
<dbReference type="GO" id="GO:0005525">
    <property type="term" value="F:GTP binding"/>
    <property type="evidence" value="ECO:0007669"/>
    <property type="project" value="UniProtKB-KW"/>
</dbReference>
<evidence type="ECO:0000313" key="6">
    <source>
        <dbReference type="EMBL" id="KAL1005613.1"/>
    </source>
</evidence>
<dbReference type="Pfam" id="PF04548">
    <property type="entry name" value="AIG1"/>
    <property type="match status" value="1"/>
</dbReference>
<comment type="caution">
    <text evidence="6">The sequence shown here is derived from an EMBL/GenBank/DDBJ whole genome shotgun (WGS) entry which is preliminary data.</text>
</comment>
<accession>A0ABD0X9G4</accession>
<evidence type="ECO:0000313" key="7">
    <source>
        <dbReference type="Proteomes" id="UP001557470"/>
    </source>
</evidence>
<reference evidence="6 7" key="1">
    <citation type="submission" date="2024-06" db="EMBL/GenBank/DDBJ databases">
        <authorList>
            <person name="Pan Q."/>
            <person name="Wen M."/>
            <person name="Jouanno E."/>
            <person name="Zahm M."/>
            <person name="Klopp C."/>
            <person name="Cabau C."/>
            <person name="Louis A."/>
            <person name="Berthelot C."/>
            <person name="Parey E."/>
            <person name="Roest Crollius H."/>
            <person name="Montfort J."/>
            <person name="Robinson-Rechavi M."/>
            <person name="Bouchez O."/>
            <person name="Lampietro C."/>
            <person name="Lopez Roques C."/>
            <person name="Donnadieu C."/>
            <person name="Postlethwait J."/>
            <person name="Bobe J."/>
            <person name="Verreycken H."/>
            <person name="Guiguen Y."/>
        </authorList>
    </citation>
    <scope>NUCLEOTIDE SEQUENCE [LARGE SCALE GENOMIC DNA]</scope>
    <source>
        <strain evidence="6">Up_M1</strain>
        <tissue evidence="6">Testis</tissue>
    </source>
</reference>
<evidence type="ECO:0000256" key="1">
    <source>
        <dbReference type="ARBA" id="ARBA00008535"/>
    </source>
</evidence>
<feature type="signal peptide" evidence="4">
    <location>
        <begin position="1"/>
        <end position="23"/>
    </location>
</feature>
<evidence type="ECO:0000256" key="3">
    <source>
        <dbReference type="ARBA" id="ARBA00023134"/>
    </source>
</evidence>
<keyword evidence="4" id="KW-0732">Signal</keyword>
<evidence type="ECO:0000256" key="4">
    <source>
        <dbReference type="SAM" id="SignalP"/>
    </source>
</evidence>
<dbReference type="EMBL" id="JAGEUA010000002">
    <property type="protein sequence ID" value="KAL1005613.1"/>
    <property type="molecule type" value="Genomic_DNA"/>
</dbReference>
<dbReference type="Gene3D" id="3.40.50.300">
    <property type="entry name" value="P-loop containing nucleotide triphosphate hydrolases"/>
    <property type="match status" value="1"/>
</dbReference>
<organism evidence="6 7">
    <name type="scientific">Umbra pygmaea</name>
    <name type="common">Eastern mudminnow</name>
    <dbReference type="NCBI Taxonomy" id="75934"/>
    <lineage>
        <taxon>Eukaryota</taxon>
        <taxon>Metazoa</taxon>
        <taxon>Chordata</taxon>
        <taxon>Craniata</taxon>
        <taxon>Vertebrata</taxon>
        <taxon>Euteleostomi</taxon>
        <taxon>Actinopterygii</taxon>
        <taxon>Neopterygii</taxon>
        <taxon>Teleostei</taxon>
        <taxon>Protacanthopterygii</taxon>
        <taxon>Esociformes</taxon>
        <taxon>Umbridae</taxon>
        <taxon>Umbra</taxon>
    </lineage>
</organism>
<keyword evidence="2" id="KW-0547">Nucleotide-binding</keyword>
<evidence type="ECO:0000256" key="2">
    <source>
        <dbReference type="ARBA" id="ARBA00022741"/>
    </source>
</evidence>
<gene>
    <name evidence="6" type="ORF">UPYG_G00061350</name>
</gene>
<dbReference type="InterPro" id="IPR006703">
    <property type="entry name" value="G_AIG1"/>
</dbReference>
<dbReference type="CDD" id="cd01852">
    <property type="entry name" value="AIG1"/>
    <property type="match status" value="1"/>
</dbReference>
<dbReference type="AlphaFoldDB" id="A0ABD0X9G4"/>
<dbReference type="FunFam" id="3.40.50.300:FF:000366">
    <property type="entry name" value="GTPase, IMAP family member 2"/>
    <property type="match status" value="1"/>
</dbReference>
<sequence length="283" mass="31679">MDHKGQWTLILLTLYLQVFTGQCQDWVKPADLRIILLGKTGSGKSSTGNTILGREAFKAEVSPESVTSQSKKQSGKVNGRMIDVIDTPGLFDTKMSKKDMNSEIQNAIYMSVPGPHVFLLVIRLDVRFTEEEQNVVKWIEENFGQDASMYTVVLFTHGDQLGDKSVEEVLKQSRDLRRLVNRCNGRYHSIINDKRKDQTQITELLEKIEEMVEDNGGEHYSSDIYKKAQSKIKEDAMFYCKMKALAGIAATAVGMIYASPALIAAGVVGGANSFECTKEYFGW</sequence>
<feature type="chain" id="PRO_5044823635" description="AIG1-type G domain-containing protein" evidence="4">
    <location>
        <begin position="24"/>
        <end position="283"/>
    </location>
</feature>
<keyword evidence="3" id="KW-0342">GTP-binding</keyword>
<dbReference type="InterPro" id="IPR027417">
    <property type="entry name" value="P-loop_NTPase"/>
</dbReference>
<dbReference type="Proteomes" id="UP001557470">
    <property type="component" value="Unassembled WGS sequence"/>
</dbReference>
<proteinExistence type="inferred from homology"/>
<dbReference type="PANTHER" id="PTHR10903:SF170">
    <property type="entry name" value="GTPASE IMAP FAMILY MEMBER 7"/>
    <property type="match status" value="1"/>
</dbReference>
<dbReference type="PANTHER" id="PTHR10903">
    <property type="entry name" value="GTPASE, IMAP FAMILY MEMBER-RELATED"/>
    <property type="match status" value="1"/>
</dbReference>
<dbReference type="PROSITE" id="PS51720">
    <property type="entry name" value="G_AIG1"/>
    <property type="match status" value="1"/>
</dbReference>
<protein>
    <recommendedName>
        <fullName evidence="5">AIG1-type G domain-containing protein</fullName>
    </recommendedName>
</protein>
<comment type="similarity">
    <text evidence="1">Belongs to the TRAFAC class TrmE-Era-EngA-EngB-Septin-like GTPase superfamily. AIG1/Toc34/Toc159-like paraseptin GTPase family. IAN subfamily.</text>
</comment>
<feature type="domain" description="AIG1-type G" evidence="5">
    <location>
        <begin position="29"/>
        <end position="229"/>
    </location>
</feature>
<evidence type="ECO:0000259" key="5">
    <source>
        <dbReference type="PROSITE" id="PS51720"/>
    </source>
</evidence>
<keyword evidence="7" id="KW-1185">Reference proteome</keyword>
<dbReference type="SUPFAM" id="SSF52540">
    <property type="entry name" value="P-loop containing nucleoside triphosphate hydrolases"/>
    <property type="match status" value="1"/>
</dbReference>
<dbReference type="InterPro" id="IPR045058">
    <property type="entry name" value="GIMA/IAN/Toc"/>
</dbReference>